<evidence type="ECO:0000313" key="2">
    <source>
        <dbReference type="Proteomes" id="UP001161137"/>
    </source>
</evidence>
<gene>
    <name evidence="1" type="ORF">N5D41_24585</name>
</gene>
<reference evidence="1" key="1">
    <citation type="submission" date="2022-09" db="EMBL/GenBank/DDBJ databases">
        <title>Intensive care unit water sources are persistently colonized with multi-drug resistant bacteria and are the site of extensive horizontal gene transfer of antibiotic resistance genes.</title>
        <authorList>
            <person name="Diorio-Toth L."/>
        </authorList>
    </citation>
    <scope>NUCLEOTIDE SEQUENCE</scope>
    <source>
        <strain evidence="1">GD03863</strain>
    </source>
</reference>
<evidence type="ECO:0000313" key="1">
    <source>
        <dbReference type="EMBL" id="MDH0704657.1"/>
    </source>
</evidence>
<dbReference type="RefSeq" id="WP_196461012.1">
    <property type="nucleotide sequence ID" value="NZ_JACFYY010000020.1"/>
</dbReference>
<protein>
    <submittedName>
        <fullName evidence="1">Uncharacterized protein</fullName>
    </submittedName>
</protein>
<name>A0AA42LJL9_9GAMM</name>
<proteinExistence type="predicted"/>
<comment type="caution">
    <text evidence="1">The sequence shown here is derived from an EMBL/GenBank/DDBJ whole genome shotgun (WGS) entry which is preliminary data.</text>
</comment>
<dbReference type="EMBL" id="JAOCDH010000048">
    <property type="protein sequence ID" value="MDH0704657.1"/>
    <property type="molecule type" value="Genomic_DNA"/>
</dbReference>
<dbReference type="Proteomes" id="UP001161137">
    <property type="component" value="Unassembled WGS sequence"/>
</dbReference>
<dbReference type="AlphaFoldDB" id="A0AA42LJL9"/>
<sequence>MNRFGLGERHCPNPDDDLHTNKPLLTLAYLHYWDKGMRVPADIAARLIEEGYDVEALEQIHT</sequence>
<accession>A0AA42LJL9</accession>
<organism evidence="1 2">
    <name type="scientific">Ectopseudomonas toyotomiensis</name>
    <dbReference type="NCBI Taxonomy" id="554344"/>
    <lineage>
        <taxon>Bacteria</taxon>
        <taxon>Pseudomonadati</taxon>
        <taxon>Pseudomonadota</taxon>
        <taxon>Gammaproteobacteria</taxon>
        <taxon>Pseudomonadales</taxon>
        <taxon>Pseudomonadaceae</taxon>
        <taxon>Ectopseudomonas</taxon>
    </lineage>
</organism>